<protein>
    <submittedName>
        <fullName evidence="4">LytR family transcriptional regulator</fullName>
    </submittedName>
</protein>
<evidence type="ECO:0000313" key="4">
    <source>
        <dbReference type="EMBL" id="MZP28627.1"/>
    </source>
</evidence>
<dbReference type="EMBL" id="WXEY01000002">
    <property type="protein sequence ID" value="MZP28627.1"/>
    <property type="molecule type" value="Genomic_DNA"/>
</dbReference>
<dbReference type="Gene3D" id="3.40.630.190">
    <property type="entry name" value="LCP protein"/>
    <property type="match status" value="1"/>
</dbReference>
<dbReference type="Pfam" id="PF03816">
    <property type="entry name" value="LytR_cpsA_psr"/>
    <property type="match status" value="1"/>
</dbReference>
<keyword evidence="5" id="KW-1185">Reference proteome</keyword>
<sequence length="445" mass="48427">MQKWQARPRLMIFFGLMLLLGVTAGVTYGILSPDLSLRDPFNPDGPLTESEIKRRMNVLLLAVDNRPGELDGRTDTIIVASVDRQDKKLYLLSIPRDTRVKISGHGMDKINAAHMYGGVPLTRKTVEELLGIPIDYYVKTDFNGFREIVDTLGGVEIDVEKNMYHNEGNPEDLINLKKGLQRLSGKEALQYVRFRSDELGDISRTQRQQKFLHALAKQSLQVNTVWKLPALVPQMVNYVETNLGAGDLVSLAIKAKDWNAGNIIAHTLPGNFVTLNGVSYWQVDPTKSRQAALDFMRGVISTSIIDESIVVLEKPKEKPKTADDEAKPEADRVQHPVLESQPGDKTGAEQAGKPAALPGAKDILEQKSGTGNPSTPRAPGAPDAQGKLPTPPDTPKNPQQPGSSITPPAPSRLPDALNPTAPNRVIPGAPPVPTDVQPPSSSGVE</sequence>
<dbReference type="PANTHER" id="PTHR33392:SF6">
    <property type="entry name" value="POLYISOPRENYL-TEICHOIC ACID--PEPTIDOGLYCAN TEICHOIC ACID TRANSFERASE TAGU"/>
    <property type="match status" value="1"/>
</dbReference>
<feature type="compositionally biased region" description="Basic and acidic residues" evidence="2">
    <location>
        <begin position="315"/>
        <end position="334"/>
    </location>
</feature>
<dbReference type="NCBIfam" id="TIGR00350">
    <property type="entry name" value="lytR_cpsA_psr"/>
    <property type="match status" value="1"/>
</dbReference>
<evidence type="ECO:0000259" key="3">
    <source>
        <dbReference type="Pfam" id="PF03816"/>
    </source>
</evidence>
<name>A0A845KY15_9FIRM</name>
<feature type="region of interest" description="Disordered" evidence="2">
    <location>
        <begin position="315"/>
        <end position="445"/>
    </location>
</feature>
<dbReference type="Proteomes" id="UP000463470">
    <property type="component" value="Unassembled WGS sequence"/>
</dbReference>
<comment type="similarity">
    <text evidence="1">Belongs to the LytR/CpsA/Psr (LCP) family.</text>
</comment>
<feature type="compositionally biased region" description="Polar residues" evidence="2">
    <location>
        <begin position="396"/>
        <end position="406"/>
    </location>
</feature>
<proteinExistence type="inferred from homology"/>
<dbReference type="PANTHER" id="PTHR33392">
    <property type="entry name" value="POLYISOPRENYL-TEICHOIC ACID--PEPTIDOGLYCAN TEICHOIC ACID TRANSFERASE TAGU"/>
    <property type="match status" value="1"/>
</dbReference>
<organism evidence="4 5">
    <name type="scientific">Heliomicrobium undosum</name>
    <dbReference type="NCBI Taxonomy" id="121734"/>
    <lineage>
        <taxon>Bacteria</taxon>
        <taxon>Bacillati</taxon>
        <taxon>Bacillota</taxon>
        <taxon>Clostridia</taxon>
        <taxon>Eubacteriales</taxon>
        <taxon>Heliobacteriaceae</taxon>
        <taxon>Heliomicrobium</taxon>
    </lineage>
</organism>
<gene>
    <name evidence="4" type="ORF">GTO91_02695</name>
</gene>
<evidence type="ECO:0000256" key="2">
    <source>
        <dbReference type="SAM" id="MobiDB-lite"/>
    </source>
</evidence>
<accession>A0A845KY15</accession>
<dbReference type="RefSeq" id="WP_161254472.1">
    <property type="nucleotide sequence ID" value="NZ_WXEY01000002.1"/>
</dbReference>
<feature type="domain" description="Cell envelope-related transcriptional attenuator" evidence="3">
    <location>
        <begin position="73"/>
        <end position="219"/>
    </location>
</feature>
<evidence type="ECO:0000256" key="1">
    <source>
        <dbReference type="ARBA" id="ARBA00006068"/>
    </source>
</evidence>
<comment type="caution">
    <text evidence="4">The sequence shown here is derived from an EMBL/GenBank/DDBJ whole genome shotgun (WGS) entry which is preliminary data.</text>
</comment>
<dbReference type="AlphaFoldDB" id="A0A845KY15"/>
<dbReference type="OrthoDB" id="9782542at2"/>
<evidence type="ECO:0000313" key="5">
    <source>
        <dbReference type="Proteomes" id="UP000463470"/>
    </source>
</evidence>
<dbReference type="InterPro" id="IPR050922">
    <property type="entry name" value="LytR/CpsA/Psr_CW_biosynth"/>
</dbReference>
<reference evidence="4 5" key="1">
    <citation type="submission" date="2020-01" db="EMBL/GenBank/DDBJ databases">
        <title>Whole-genome sequence of Heliobacterium undosum DSM 13378.</title>
        <authorList>
            <person name="Kyndt J.A."/>
            <person name="Meyer T.E."/>
        </authorList>
    </citation>
    <scope>NUCLEOTIDE SEQUENCE [LARGE SCALE GENOMIC DNA]</scope>
    <source>
        <strain evidence="4 5">DSM 13378</strain>
    </source>
</reference>
<dbReference type="InterPro" id="IPR004474">
    <property type="entry name" value="LytR_CpsA_psr"/>
</dbReference>